<dbReference type="PANTHER" id="PTHR46704:SF9">
    <property type="entry name" value="BHLH DOMAIN-CONTAINING PROTEIN"/>
    <property type="match status" value="1"/>
</dbReference>
<sequence>MPFHPVTYDLDVALKAYSIQSLKSPVFEKLVILLGHFHRELALFGALGTYIAHSGLEYLLTETSVLAERFLHGKHYNRCSRVHQVTALALERSLFERFLASECIDDKARLLLSINALPPEKEVQKEFAMSDEFKRMSEAYEKFFHRVIKLVS</sequence>
<dbReference type="AlphaFoldDB" id="A0A9Q1CEA0"/>
<dbReference type="Proteomes" id="UP001152320">
    <property type="component" value="Chromosome 4"/>
</dbReference>
<name>A0A9Q1CEA0_HOLLE</name>
<gene>
    <name evidence="1" type="ORF">HOLleu_10965</name>
</gene>
<evidence type="ECO:0000313" key="2">
    <source>
        <dbReference type="Proteomes" id="UP001152320"/>
    </source>
</evidence>
<evidence type="ECO:0000313" key="1">
    <source>
        <dbReference type="EMBL" id="KAJ8043736.1"/>
    </source>
</evidence>
<accession>A0A9Q1CEA0</accession>
<proteinExistence type="predicted"/>
<organism evidence="1 2">
    <name type="scientific">Holothuria leucospilota</name>
    <name type="common">Black long sea cucumber</name>
    <name type="synonym">Mertensiothuria leucospilota</name>
    <dbReference type="NCBI Taxonomy" id="206669"/>
    <lineage>
        <taxon>Eukaryota</taxon>
        <taxon>Metazoa</taxon>
        <taxon>Echinodermata</taxon>
        <taxon>Eleutherozoa</taxon>
        <taxon>Echinozoa</taxon>
        <taxon>Holothuroidea</taxon>
        <taxon>Aspidochirotacea</taxon>
        <taxon>Aspidochirotida</taxon>
        <taxon>Holothuriidae</taxon>
        <taxon>Holothuria</taxon>
    </lineage>
</organism>
<reference evidence="1" key="1">
    <citation type="submission" date="2021-10" db="EMBL/GenBank/DDBJ databases">
        <title>Tropical sea cucumber genome reveals ecological adaptation and Cuvierian tubules defense mechanism.</title>
        <authorList>
            <person name="Chen T."/>
        </authorList>
    </citation>
    <scope>NUCLEOTIDE SEQUENCE</scope>
    <source>
        <strain evidence="1">Nanhai2018</strain>
        <tissue evidence="1">Muscle</tissue>
    </source>
</reference>
<comment type="caution">
    <text evidence="1">The sequence shown here is derived from an EMBL/GenBank/DDBJ whole genome shotgun (WGS) entry which is preliminary data.</text>
</comment>
<keyword evidence="2" id="KW-1185">Reference proteome</keyword>
<protein>
    <submittedName>
        <fullName evidence="1">Uncharacterized protein</fullName>
    </submittedName>
</protein>
<dbReference type="OrthoDB" id="8060926at2759"/>
<dbReference type="PANTHER" id="PTHR46704">
    <property type="entry name" value="CXC DOMAIN-CONTAINING PROTEIN-RELATED"/>
    <property type="match status" value="1"/>
</dbReference>
<dbReference type="EMBL" id="JAIZAY010000004">
    <property type="protein sequence ID" value="KAJ8043736.1"/>
    <property type="molecule type" value="Genomic_DNA"/>
</dbReference>